<comment type="caution">
    <text evidence="2">The sequence shown here is derived from an EMBL/GenBank/DDBJ whole genome shotgun (WGS) entry which is preliminary data.</text>
</comment>
<organism evidence="2 3">
    <name type="scientific">Coniophora puteana (strain RWD-64-598)</name>
    <name type="common">Brown rot fungus</name>
    <dbReference type="NCBI Taxonomy" id="741705"/>
    <lineage>
        <taxon>Eukaryota</taxon>
        <taxon>Fungi</taxon>
        <taxon>Dikarya</taxon>
        <taxon>Basidiomycota</taxon>
        <taxon>Agaricomycotina</taxon>
        <taxon>Agaricomycetes</taxon>
        <taxon>Agaricomycetidae</taxon>
        <taxon>Boletales</taxon>
        <taxon>Coniophorineae</taxon>
        <taxon>Coniophoraceae</taxon>
        <taxon>Coniophora</taxon>
    </lineage>
</organism>
<keyword evidence="3" id="KW-1185">Reference proteome</keyword>
<dbReference type="GeneID" id="19210522"/>
<evidence type="ECO:0000313" key="2">
    <source>
        <dbReference type="EMBL" id="EIW79788.1"/>
    </source>
</evidence>
<name>A0A5M3MKU8_CONPW</name>
<accession>A0A5M3MKU8</accession>
<dbReference type="Proteomes" id="UP000053558">
    <property type="component" value="Unassembled WGS sequence"/>
</dbReference>
<evidence type="ECO:0000256" key="1">
    <source>
        <dbReference type="SAM" id="MobiDB-lite"/>
    </source>
</evidence>
<sequence length="58" mass="6464">MKGKKDRTHDAHAASYAGGERVDEDRLARGSALILKVFVLVTKHDVFGASRNWRTLLV</sequence>
<reference evidence="3" key="1">
    <citation type="journal article" date="2012" name="Science">
        <title>The Paleozoic origin of enzymatic lignin decomposition reconstructed from 31 fungal genomes.</title>
        <authorList>
            <person name="Floudas D."/>
            <person name="Binder M."/>
            <person name="Riley R."/>
            <person name="Barry K."/>
            <person name="Blanchette R.A."/>
            <person name="Henrissat B."/>
            <person name="Martinez A.T."/>
            <person name="Otillar R."/>
            <person name="Spatafora J.W."/>
            <person name="Yadav J.S."/>
            <person name="Aerts A."/>
            <person name="Benoit I."/>
            <person name="Boyd A."/>
            <person name="Carlson A."/>
            <person name="Copeland A."/>
            <person name="Coutinho P.M."/>
            <person name="de Vries R.P."/>
            <person name="Ferreira P."/>
            <person name="Findley K."/>
            <person name="Foster B."/>
            <person name="Gaskell J."/>
            <person name="Glotzer D."/>
            <person name="Gorecki P."/>
            <person name="Heitman J."/>
            <person name="Hesse C."/>
            <person name="Hori C."/>
            <person name="Igarashi K."/>
            <person name="Jurgens J.A."/>
            <person name="Kallen N."/>
            <person name="Kersten P."/>
            <person name="Kohler A."/>
            <person name="Kuees U."/>
            <person name="Kumar T.K.A."/>
            <person name="Kuo A."/>
            <person name="LaButti K."/>
            <person name="Larrondo L.F."/>
            <person name="Lindquist E."/>
            <person name="Ling A."/>
            <person name="Lombard V."/>
            <person name="Lucas S."/>
            <person name="Lundell T."/>
            <person name="Martin R."/>
            <person name="McLaughlin D.J."/>
            <person name="Morgenstern I."/>
            <person name="Morin E."/>
            <person name="Murat C."/>
            <person name="Nagy L.G."/>
            <person name="Nolan M."/>
            <person name="Ohm R.A."/>
            <person name="Patyshakuliyeva A."/>
            <person name="Rokas A."/>
            <person name="Ruiz-Duenas F.J."/>
            <person name="Sabat G."/>
            <person name="Salamov A."/>
            <person name="Samejima M."/>
            <person name="Schmutz J."/>
            <person name="Slot J.C."/>
            <person name="St John F."/>
            <person name="Stenlid J."/>
            <person name="Sun H."/>
            <person name="Sun S."/>
            <person name="Syed K."/>
            <person name="Tsang A."/>
            <person name="Wiebenga A."/>
            <person name="Young D."/>
            <person name="Pisabarro A."/>
            <person name="Eastwood D.C."/>
            <person name="Martin F."/>
            <person name="Cullen D."/>
            <person name="Grigoriev I.V."/>
            <person name="Hibbett D.S."/>
        </authorList>
    </citation>
    <scope>NUCLEOTIDE SEQUENCE [LARGE SCALE GENOMIC DNA]</scope>
    <source>
        <strain evidence="3">RWD-64-598 SS2</strain>
    </source>
</reference>
<dbReference type="EMBL" id="JH711580">
    <property type="protein sequence ID" value="EIW79788.1"/>
    <property type="molecule type" value="Genomic_DNA"/>
</dbReference>
<dbReference type="RefSeq" id="XP_007770134.1">
    <property type="nucleotide sequence ID" value="XM_007771944.1"/>
</dbReference>
<proteinExistence type="predicted"/>
<gene>
    <name evidence="2" type="ORF">CONPUDRAFT_83082</name>
</gene>
<dbReference type="KEGG" id="cput:CONPUDRAFT_83082"/>
<dbReference type="AlphaFoldDB" id="A0A5M3MKU8"/>
<evidence type="ECO:0000313" key="3">
    <source>
        <dbReference type="Proteomes" id="UP000053558"/>
    </source>
</evidence>
<protein>
    <submittedName>
        <fullName evidence="2">Uncharacterized protein</fullName>
    </submittedName>
</protein>
<feature type="region of interest" description="Disordered" evidence="1">
    <location>
        <begin position="1"/>
        <end position="23"/>
    </location>
</feature>